<reference evidence="1 2" key="1">
    <citation type="journal article" date="2012" name="J. Virol.">
        <title>Complete Genomic Sequence of Erwinia amylovora Phage PhiEaH2.</title>
        <authorList>
            <person name="Domotor D."/>
            <person name="Becsagh P."/>
            <person name="Rakhely G."/>
            <person name="Schneider G."/>
            <person name="Kovacs T."/>
        </authorList>
    </citation>
    <scope>NUCLEOTIDE SEQUENCE [LARGE SCALE GENOMIC DNA]</scope>
</reference>
<sequence>MSIYDKPSREMLLEAINKQNNTALTWNQIASGYPEVIQSEGAERNTRVLLYGLNGQGYKGSVSIEYDRIDMPTLFRNLVPVIITNPKDRLSDLLPFLNEKYGLSLIADDIVDQSVKDLGDSWLLDVAIKPGCLAWQGGFTLRFAKFIPNLKDVVTDVDLSVIIAPYTVDVKPHAEYVAYGYDWSELSKSFVTDWAFNRVLTAADVDALNEVVPLKFAFVNGATAQPGQIALSGARFKGVTAVTPNSKYDEDFERVATIDLAADSNYSGSLILHFQPV</sequence>
<keyword evidence="2" id="KW-1185">Reference proteome</keyword>
<dbReference type="InterPro" id="IPR057701">
    <property type="entry name" value="DUF7941"/>
</dbReference>
<evidence type="ECO:0000313" key="1">
    <source>
        <dbReference type="EMBL" id="AFQ96605.1"/>
    </source>
</evidence>
<dbReference type="RefSeq" id="YP_007237710.1">
    <property type="nucleotide sequence ID" value="NC_019929.1"/>
</dbReference>
<protein>
    <submittedName>
        <fullName evidence="1">Putative virion structural protein</fullName>
    </submittedName>
</protein>
<dbReference type="EMBL" id="JX316028">
    <property type="protein sequence ID" value="AFQ96605.1"/>
    <property type="molecule type" value="Genomic_DNA"/>
</dbReference>
<dbReference type="Pfam" id="PF25613">
    <property type="entry name" value="DUF7941"/>
    <property type="match status" value="1"/>
</dbReference>
<dbReference type="KEGG" id="vg:14297221"/>
<proteinExistence type="predicted"/>
<evidence type="ECO:0000313" key="2">
    <source>
        <dbReference type="Proteomes" id="UP000003802"/>
    </source>
</evidence>
<organism evidence="1 2">
    <name type="scientific">Erwinia phage phiEaH2</name>
    <dbReference type="NCBI Taxonomy" id="1029988"/>
    <lineage>
        <taxon>Viruses</taxon>
        <taxon>Duplodnaviria</taxon>
        <taxon>Heunggongvirae</taxon>
        <taxon>Uroviricota</taxon>
        <taxon>Caudoviricetes</taxon>
        <taxon>Chimalliviridae</taxon>
        <taxon>Erskinevirus</taxon>
        <taxon>Erskinevirus EaH2</taxon>
    </lineage>
</organism>
<dbReference type="Proteomes" id="UP000003802">
    <property type="component" value="Segment"/>
</dbReference>
<name>J7KKG8_9CAUD</name>
<accession>J7KKG8</accession>
<dbReference type="GeneID" id="14297221"/>